<evidence type="ECO:0000313" key="3">
    <source>
        <dbReference type="Proteomes" id="UP001596241"/>
    </source>
</evidence>
<feature type="region of interest" description="Disordered" evidence="1">
    <location>
        <begin position="1"/>
        <end position="30"/>
    </location>
</feature>
<organism evidence="2 3">
    <name type="scientific">Streptomyces ramulosus</name>
    <dbReference type="NCBI Taxonomy" id="47762"/>
    <lineage>
        <taxon>Bacteria</taxon>
        <taxon>Bacillati</taxon>
        <taxon>Actinomycetota</taxon>
        <taxon>Actinomycetes</taxon>
        <taxon>Kitasatosporales</taxon>
        <taxon>Streptomycetaceae</taxon>
        <taxon>Streptomyces</taxon>
    </lineage>
</organism>
<comment type="caution">
    <text evidence="2">The sequence shown here is derived from an EMBL/GenBank/DDBJ whole genome shotgun (WGS) entry which is preliminary data.</text>
</comment>
<name>A0ABW1FS42_9ACTN</name>
<dbReference type="RefSeq" id="WP_345078444.1">
    <property type="nucleotide sequence ID" value="NZ_BAAAWG010000002.1"/>
</dbReference>
<accession>A0ABW1FS42</accession>
<evidence type="ECO:0000313" key="2">
    <source>
        <dbReference type="EMBL" id="MFC5895914.1"/>
    </source>
</evidence>
<gene>
    <name evidence="2" type="ORF">ACFP3M_24275</name>
</gene>
<dbReference type="EMBL" id="JBHSPW010000012">
    <property type="protein sequence ID" value="MFC5895914.1"/>
    <property type="molecule type" value="Genomic_DNA"/>
</dbReference>
<evidence type="ECO:0000256" key="1">
    <source>
        <dbReference type="SAM" id="MobiDB-lite"/>
    </source>
</evidence>
<reference evidence="3" key="1">
    <citation type="journal article" date="2019" name="Int. J. Syst. Evol. Microbiol.">
        <title>The Global Catalogue of Microorganisms (GCM) 10K type strain sequencing project: providing services to taxonomists for standard genome sequencing and annotation.</title>
        <authorList>
            <consortium name="The Broad Institute Genomics Platform"/>
            <consortium name="The Broad Institute Genome Sequencing Center for Infectious Disease"/>
            <person name="Wu L."/>
            <person name="Ma J."/>
        </authorList>
    </citation>
    <scope>NUCLEOTIDE SEQUENCE [LARGE SCALE GENOMIC DNA]</scope>
    <source>
        <strain evidence="3">CGMCC 1.15809</strain>
    </source>
</reference>
<sequence>MRPLSDVHPSPPPHPGFPTETTTTRAGTVGDDVLRVHELTDDADPRPRCGAGEGEPVDEWLRAVNCPDCAR</sequence>
<dbReference type="Proteomes" id="UP001596241">
    <property type="component" value="Unassembled WGS sequence"/>
</dbReference>
<proteinExistence type="predicted"/>
<keyword evidence="3" id="KW-1185">Reference proteome</keyword>
<protein>
    <submittedName>
        <fullName evidence="2">Uncharacterized protein</fullName>
    </submittedName>
</protein>
<feature type="compositionally biased region" description="Low complexity" evidence="1">
    <location>
        <begin position="17"/>
        <end position="30"/>
    </location>
</feature>